<feature type="transmembrane region" description="Helical" evidence="1">
    <location>
        <begin position="7"/>
        <end position="25"/>
    </location>
</feature>
<feature type="transmembrane region" description="Helical" evidence="1">
    <location>
        <begin position="93"/>
        <end position="111"/>
    </location>
</feature>
<proteinExistence type="predicted"/>
<sequence>MVCANSCLFASIFLIANIYMMFSCVNDTNKSEFKNTLTHKQKAIYENIINERKNIYYGGFILGIALSLLALYIGENYLFFIDKKNNASTLPKVCTVATITFITNYFFYILYPKTDYMLLHLTNKAQIEGWLAIYKKMQYKFHFGFVLGIIAITIYAYGFCK</sequence>
<organism evidence="2">
    <name type="scientific">viral metagenome</name>
    <dbReference type="NCBI Taxonomy" id="1070528"/>
    <lineage>
        <taxon>unclassified sequences</taxon>
        <taxon>metagenomes</taxon>
        <taxon>organismal metagenomes</taxon>
    </lineage>
</organism>
<evidence type="ECO:0008006" key="3">
    <source>
        <dbReference type="Google" id="ProtNLM"/>
    </source>
</evidence>
<name>A0A6C0CD02_9ZZZZ</name>
<feature type="transmembrane region" description="Helical" evidence="1">
    <location>
        <begin position="141"/>
        <end position="160"/>
    </location>
</feature>
<evidence type="ECO:0000256" key="1">
    <source>
        <dbReference type="SAM" id="Phobius"/>
    </source>
</evidence>
<evidence type="ECO:0000313" key="2">
    <source>
        <dbReference type="EMBL" id="QHT02032.1"/>
    </source>
</evidence>
<keyword evidence="1" id="KW-0472">Membrane</keyword>
<dbReference type="EMBL" id="MN739387">
    <property type="protein sequence ID" value="QHT02032.1"/>
    <property type="molecule type" value="Genomic_DNA"/>
</dbReference>
<protein>
    <recommendedName>
        <fullName evidence="3">DUF4149 domain-containing protein</fullName>
    </recommendedName>
</protein>
<keyword evidence="1" id="KW-0812">Transmembrane</keyword>
<dbReference type="AlphaFoldDB" id="A0A6C0CD02"/>
<accession>A0A6C0CD02</accession>
<feature type="transmembrane region" description="Helical" evidence="1">
    <location>
        <begin position="55"/>
        <end position="73"/>
    </location>
</feature>
<keyword evidence="1" id="KW-1133">Transmembrane helix</keyword>
<reference evidence="2" key="1">
    <citation type="journal article" date="2020" name="Nature">
        <title>Giant virus diversity and host interactions through global metagenomics.</title>
        <authorList>
            <person name="Schulz F."/>
            <person name="Roux S."/>
            <person name="Paez-Espino D."/>
            <person name="Jungbluth S."/>
            <person name="Walsh D.A."/>
            <person name="Denef V.J."/>
            <person name="McMahon K.D."/>
            <person name="Konstantinidis K.T."/>
            <person name="Eloe-Fadrosh E.A."/>
            <person name="Kyrpides N.C."/>
            <person name="Woyke T."/>
        </authorList>
    </citation>
    <scope>NUCLEOTIDE SEQUENCE</scope>
    <source>
        <strain evidence="2">GVMAG-M-3300020523-10</strain>
    </source>
</reference>